<name>A0ACC6P3C4_9BURK</name>
<keyword evidence="1" id="KW-0282">Flagellum</keyword>
<dbReference type="Proteomes" id="UP001364695">
    <property type="component" value="Unassembled WGS sequence"/>
</dbReference>
<organism evidence="1 2">
    <name type="scientific">Amphibiibacter pelophylacis</name>
    <dbReference type="NCBI Taxonomy" id="1799477"/>
    <lineage>
        <taxon>Bacteria</taxon>
        <taxon>Pseudomonadati</taxon>
        <taxon>Pseudomonadota</taxon>
        <taxon>Betaproteobacteria</taxon>
        <taxon>Burkholderiales</taxon>
        <taxon>Sphaerotilaceae</taxon>
        <taxon>Amphibiibacter</taxon>
    </lineage>
</organism>
<protein>
    <submittedName>
        <fullName evidence="1">Flagellar filament capping protein FliD</fullName>
    </submittedName>
</protein>
<sequence length="469" mass="48725">MATGSFSFAGIGSGLDVSSMISQLRAVDLQALKPLQTTASKLNAQLSSVGLMKSYVTNIRDAAQALSKPELWANTTSTSSDEKTLKVTSSSGAVPGNFSVSVEQLAKPQTAQSALIAKDQTFSVGEITIKSGSKSPVTLNLGSDSASLESVARKINDAKAGVTATVISGEQGKTLVYQSADGGASNTFSVDITDNSASKAAVANISFNMSFGASQAAMAETAKGQDAKATINGVAVTSSSNTFKSVMQNVDITVSALTEANKPVQVSVANSSDELMKAMDNFVKVYNDYSKFVKDQTKYDAATKKGGALQGDSATIGLQRQMRQALTGGTTIDGSLQLASSFGLSVGSDGVLSLDKSKFTKALQDNPAALQKAFSTAGDANGNGIGIMARMAQTTKAVLDTGGLLDNRTEGLNKLIKSNQANQDKVTERADSNAARLQTQFQRLDTIASKNNALQSYVTTQLAALNRYA</sequence>
<comment type="caution">
    <text evidence="1">The sequence shown here is derived from an EMBL/GenBank/DDBJ whole genome shotgun (WGS) entry which is preliminary data.</text>
</comment>
<dbReference type="EMBL" id="JAWDIE010000014">
    <property type="protein sequence ID" value="MEJ7138714.1"/>
    <property type="molecule type" value="Genomic_DNA"/>
</dbReference>
<evidence type="ECO:0000313" key="2">
    <source>
        <dbReference type="Proteomes" id="UP001364695"/>
    </source>
</evidence>
<reference evidence="1" key="1">
    <citation type="submission" date="2023-10" db="EMBL/GenBank/DDBJ databases">
        <title>Amphibacter perezi, gen. nov., sp. nov. a novel taxa of the family Comamonadaceae, class Betaproteobacteria isolated from the skin microbiota of Pelophylax perezi from different populations.</title>
        <authorList>
            <person name="Costa S."/>
            <person name="Proenca D.N."/>
            <person name="Lopes I."/>
            <person name="Morais P.V."/>
        </authorList>
    </citation>
    <scope>NUCLEOTIDE SEQUENCE</scope>
    <source>
        <strain evidence="1">SL12-8</strain>
    </source>
</reference>
<evidence type="ECO:0000313" key="1">
    <source>
        <dbReference type="EMBL" id="MEJ7138714.1"/>
    </source>
</evidence>
<keyword evidence="1" id="KW-0966">Cell projection</keyword>
<gene>
    <name evidence="1" type="primary">fliD</name>
    <name evidence="1" type="ORF">RV045_09805</name>
</gene>
<keyword evidence="1" id="KW-0969">Cilium</keyword>
<keyword evidence="2" id="KW-1185">Reference proteome</keyword>
<accession>A0ACC6P3C4</accession>
<proteinExistence type="predicted"/>